<dbReference type="EMBL" id="CP004885">
    <property type="protein sequence ID" value="AGX87443.1"/>
    <property type="molecule type" value="Genomic_DNA"/>
</dbReference>
<dbReference type="KEGG" id="cbx:Cenrod_1356"/>
<dbReference type="OrthoDB" id="9808602at2"/>
<dbReference type="NCBIfam" id="TIGR00696">
    <property type="entry name" value="wecG_tagA_cpsF"/>
    <property type="match status" value="1"/>
</dbReference>
<keyword evidence="4" id="KW-1185">Reference proteome</keyword>
<proteinExistence type="predicted"/>
<dbReference type="Pfam" id="PF03808">
    <property type="entry name" value="Glyco_tran_WecG"/>
    <property type="match status" value="1"/>
</dbReference>
<reference evidence="3 4" key="1">
    <citation type="journal article" date="2013" name="Genome Biol.">
        <title>Genomic analysis reveals key aspects of prokaryotic symbiosis in the phototrophic consortium "Chlorochromatium aggregatum".</title>
        <authorList>
            <person name="Liu Z."/>
            <person name="Muller J."/>
            <person name="Li T."/>
            <person name="Alvey R.M."/>
            <person name="Vogl K."/>
            <person name="Frigaard N.U."/>
            <person name="Rockwell N.C."/>
            <person name="Boyd E.S."/>
            <person name="Tomsho L.P."/>
            <person name="Schuster S.C."/>
            <person name="Henke P."/>
            <person name="Rohde M."/>
            <person name="Overmann J."/>
            <person name="Bryant D.A."/>
        </authorList>
    </citation>
    <scope>NUCLEOTIDE SEQUENCE [LARGE SCALE GENOMIC DNA]</scope>
    <source>
        <strain evidence="3">CR</strain>
    </source>
</reference>
<dbReference type="RefSeq" id="WP_022772738.1">
    <property type="nucleotide sequence ID" value="NC_022576.1"/>
</dbReference>
<evidence type="ECO:0000256" key="1">
    <source>
        <dbReference type="ARBA" id="ARBA00022676"/>
    </source>
</evidence>
<dbReference type="PANTHER" id="PTHR34136">
    <property type="match status" value="1"/>
</dbReference>
<gene>
    <name evidence="3" type="primary">rffM</name>
    <name evidence="3" type="ORF">Cenrod_1356</name>
</gene>
<dbReference type="AlphaFoldDB" id="U5NB34"/>
<evidence type="ECO:0000256" key="2">
    <source>
        <dbReference type="ARBA" id="ARBA00022679"/>
    </source>
</evidence>
<keyword evidence="1" id="KW-0328">Glycosyltransferase</keyword>
<accession>U5NB34</accession>
<dbReference type="STRING" id="946483.Cenrod_1356"/>
<dbReference type="InterPro" id="IPR004629">
    <property type="entry name" value="WecG_TagA_CpsF"/>
</dbReference>
<evidence type="ECO:0000313" key="4">
    <source>
        <dbReference type="Proteomes" id="UP000017184"/>
    </source>
</evidence>
<keyword evidence="2 3" id="KW-0808">Transferase</keyword>
<organism evidence="3 4">
    <name type="scientific">Candidatus Symbiobacter mobilis CR</name>
    <dbReference type="NCBI Taxonomy" id="946483"/>
    <lineage>
        <taxon>Bacteria</taxon>
        <taxon>Pseudomonadati</taxon>
        <taxon>Pseudomonadota</taxon>
        <taxon>Betaproteobacteria</taxon>
        <taxon>Burkholderiales</taxon>
        <taxon>Comamonadaceae</taxon>
    </lineage>
</organism>
<dbReference type="Proteomes" id="UP000017184">
    <property type="component" value="Chromosome"/>
</dbReference>
<name>U5NB34_9BURK</name>
<dbReference type="eggNOG" id="COG1922">
    <property type="taxonomic scope" value="Bacteria"/>
</dbReference>
<dbReference type="PANTHER" id="PTHR34136:SF1">
    <property type="entry name" value="UDP-N-ACETYL-D-MANNOSAMINURONIC ACID TRANSFERASE"/>
    <property type="match status" value="1"/>
</dbReference>
<protein>
    <submittedName>
        <fullName evidence="3">UDP-N-acetyl-D-mannosaminuronic acid transferase</fullName>
    </submittedName>
</protein>
<dbReference type="CDD" id="cd06533">
    <property type="entry name" value="Glyco_transf_WecG_TagA"/>
    <property type="match status" value="1"/>
</dbReference>
<evidence type="ECO:0000313" key="3">
    <source>
        <dbReference type="EMBL" id="AGX87443.1"/>
    </source>
</evidence>
<dbReference type="HOGENOM" id="CLU_063203_2_1_4"/>
<sequence length="255" mass="28746">MTTPHRTVARVLSSPIDVIDWDTALSRVAEWADRRESRYVCFCNVHSVVTADSDLVFSQVIARSDMALPDGAPVAWMLRKQGFAGQERINGPDFMWRYLAQASERQESVYLYGSSARTVETLAKKLRVAFPGLVIAGYSCPPYRALTLEEDRDIIDKINASGAQTLWVSLGCPKQEGWMASHRGEIRAVMLGVGAAFNYHSGQIKRPPQWMQRYGLEWLGRLAANPILLLRRYLSTNTWFVLAAAAQLWRARPSR</sequence>
<dbReference type="GO" id="GO:0016758">
    <property type="term" value="F:hexosyltransferase activity"/>
    <property type="evidence" value="ECO:0007669"/>
    <property type="project" value="TreeGrafter"/>
</dbReference>